<comment type="caution">
    <text evidence="4">The sequence shown here is derived from an EMBL/GenBank/DDBJ whole genome shotgun (WGS) entry which is preliminary data.</text>
</comment>
<gene>
    <name evidence="4" type="ORF">B9Z55_029090</name>
</gene>
<dbReference type="SUPFAM" id="SSF56672">
    <property type="entry name" value="DNA/RNA polymerases"/>
    <property type="match status" value="1"/>
</dbReference>
<reference evidence="5" key="1">
    <citation type="submission" date="2017-10" db="EMBL/GenBank/DDBJ databases">
        <title>Rapid genome shrinkage in a self-fertile nematode reveals novel sperm competition proteins.</title>
        <authorList>
            <person name="Yin D."/>
            <person name="Schwarz E.M."/>
            <person name="Thomas C.G."/>
            <person name="Felde R.L."/>
            <person name="Korf I.F."/>
            <person name="Cutter A.D."/>
            <person name="Schartner C.M."/>
            <person name="Ralston E.J."/>
            <person name="Meyer B.J."/>
            <person name="Haag E.S."/>
        </authorList>
    </citation>
    <scope>NUCLEOTIDE SEQUENCE [LARGE SCALE GENOMIC DNA]</scope>
    <source>
        <strain evidence="5">JU1422</strain>
    </source>
</reference>
<keyword evidence="2" id="KW-0472">Membrane</keyword>
<dbReference type="Proteomes" id="UP000230233">
    <property type="component" value="Unassembled WGS sequence"/>
</dbReference>
<evidence type="ECO:0000256" key="2">
    <source>
        <dbReference type="SAM" id="Phobius"/>
    </source>
</evidence>
<organism evidence="4 5">
    <name type="scientific">Caenorhabditis nigoni</name>
    <dbReference type="NCBI Taxonomy" id="1611254"/>
    <lineage>
        <taxon>Eukaryota</taxon>
        <taxon>Metazoa</taxon>
        <taxon>Ecdysozoa</taxon>
        <taxon>Nematoda</taxon>
        <taxon>Chromadorea</taxon>
        <taxon>Rhabditida</taxon>
        <taxon>Rhabditina</taxon>
        <taxon>Rhabditomorpha</taxon>
        <taxon>Rhabditoidea</taxon>
        <taxon>Rhabditidae</taxon>
        <taxon>Peloderinae</taxon>
        <taxon>Caenorhabditis</taxon>
    </lineage>
</organism>
<dbReference type="Pfam" id="PF00078">
    <property type="entry name" value="RVT_1"/>
    <property type="match status" value="1"/>
</dbReference>
<dbReference type="Pfam" id="PF05380">
    <property type="entry name" value="Peptidase_A17"/>
    <property type="match status" value="1"/>
</dbReference>
<dbReference type="InterPro" id="IPR043502">
    <property type="entry name" value="DNA/RNA_pol_sf"/>
</dbReference>
<dbReference type="OrthoDB" id="429521at2759"/>
<feature type="domain" description="Reverse transcriptase" evidence="3">
    <location>
        <begin position="295"/>
        <end position="451"/>
    </location>
</feature>
<dbReference type="Gene3D" id="3.30.70.270">
    <property type="match status" value="1"/>
</dbReference>
<feature type="compositionally biased region" description="Basic and acidic residues" evidence="1">
    <location>
        <begin position="75"/>
        <end position="88"/>
    </location>
</feature>
<dbReference type="InterPro" id="IPR008042">
    <property type="entry name" value="Retrotrans_Pao"/>
</dbReference>
<dbReference type="InterPro" id="IPR000477">
    <property type="entry name" value="RT_dom"/>
</dbReference>
<keyword evidence="2" id="KW-1133">Transmembrane helix</keyword>
<dbReference type="EMBL" id="PDUG01000092">
    <property type="protein sequence ID" value="PIC11429.1"/>
    <property type="molecule type" value="Genomic_DNA"/>
</dbReference>
<dbReference type="PANTHER" id="PTHR47331">
    <property type="entry name" value="PHD-TYPE DOMAIN-CONTAINING PROTEIN"/>
    <property type="match status" value="1"/>
</dbReference>
<feature type="transmembrane region" description="Helical" evidence="2">
    <location>
        <begin position="354"/>
        <end position="375"/>
    </location>
</feature>
<feature type="region of interest" description="Disordered" evidence="1">
    <location>
        <begin position="52"/>
        <end position="88"/>
    </location>
</feature>
<protein>
    <recommendedName>
        <fullName evidence="3">Reverse transcriptase domain-containing protein</fullName>
    </recommendedName>
</protein>
<dbReference type="InterPro" id="IPR043128">
    <property type="entry name" value="Rev_trsase/Diguanyl_cyclase"/>
</dbReference>
<accession>A0A2G5S931</accession>
<evidence type="ECO:0000313" key="5">
    <source>
        <dbReference type="Proteomes" id="UP000230233"/>
    </source>
</evidence>
<sequence>MRSVVKKNRVKLLSFMETVSLVQSLIEENRTVDEAEKKKNNTTPLTEVFPAEVNHVSSNTTDKPNTPNYHKNHFKDKQHQEKQFKERPRTPYQLSPCLFCLKDHEAFRCRWSPQDKKAAATRNNLCLNCLSNSHQTQQCKSKYSCSVCKNRHHTSICEEKEKFQQMQFKSTAIRDEQNKVYVQFPFNGKEQELKDNYPVAIKRLFALLKQLQNIKDLQAYNEIIQQQLSTGIIEIVPEAETDTGPHYYIPHRVIVKQDSVTTKLRIVLDASSHQKNERSLNDCIFPGPSILKSIVGILLRSRITPYLLIADLEKAFHQVRLQAEHRNVTKFLWLKDISKPATPDNIVTFRFTRIPFGITASPFLLAVTILLYMALNPHPINDKITQNLYVDNVTFTPSTLKEVLADYRASKDVFQKMHMNLREFMCNDKTVMAQIPEEDRAKNSTCKFLGHSWNAEQDTFTIKIAVPPPGRPTKRQLASFQASTFDPLGLISPIVVPIKTLMAKVHETDTPWKSPIPDHLVEEYENIQSTFTEATYTVPRKVTPLNGYKRSSLVIFSDATLEHYAMCAYLRFECNNDTVESRLIFSKSRIRPKNTKNLTIPRMELLGLLIAANAAVTLVDELNIDITSVTFFCDNTSVLHWITHQKSLDKWVQSRVKSIQRVRQILEEKHLQPSFRFVPTNMNPADIATRGETLSELKQNTLWNNGPEYILLSLDHWPQTLEKSPEDPQEFHCFVLGISIPQHPIHQEIPAQKFPEHYTSIVPYTATNSLVKLVTVMQKKMTPQKMTPQTPSGRFCLKNGSLSTFPPPTGSHSKNENSGSGTTLTEQLLNFVHYDKLDIYAAGRLLAQESKKRDIWPEAESFIRKISGTVHEVVHVPRVFDYTNEETMYCIELKDLLKKYQEKPAVKILQMPAISTTILEKIGSMWNVSRCSWKLTDNNFQVSDEWMHGFMTREKNAKKIVKSFMIHILMNVSYFWYMFKTTNLLKMGMASSGSSNPEA</sequence>
<dbReference type="Gene3D" id="3.10.10.10">
    <property type="entry name" value="HIV Type 1 Reverse Transcriptase, subunit A, domain 1"/>
    <property type="match status" value="1"/>
</dbReference>
<evidence type="ECO:0000313" key="4">
    <source>
        <dbReference type="EMBL" id="PIC11429.1"/>
    </source>
</evidence>
<keyword evidence="2" id="KW-0812">Transmembrane</keyword>
<name>A0A2G5S931_9PELO</name>
<proteinExistence type="predicted"/>
<dbReference type="STRING" id="1611254.A0A2G5S931"/>
<dbReference type="AlphaFoldDB" id="A0A2G5S931"/>
<evidence type="ECO:0000256" key="1">
    <source>
        <dbReference type="SAM" id="MobiDB-lite"/>
    </source>
</evidence>
<dbReference type="PANTHER" id="PTHR47331:SF1">
    <property type="entry name" value="GAG-LIKE PROTEIN"/>
    <property type="match status" value="1"/>
</dbReference>
<evidence type="ECO:0000259" key="3">
    <source>
        <dbReference type="Pfam" id="PF00078"/>
    </source>
</evidence>
<keyword evidence="5" id="KW-1185">Reference proteome</keyword>
<feature type="compositionally biased region" description="Polar residues" evidence="1">
    <location>
        <begin position="55"/>
        <end position="69"/>
    </location>
</feature>